<proteinExistence type="predicted"/>
<accession>A0A926E0P4</accession>
<dbReference type="RefSeq" id="WP_249294046.1">
    <property type="nucleotide sequence ID" value="NZ_JACRSV010000001.1"/>
</dbReference>
<keyword evidence="1" id="KW-1133">Transmembrane helix</keyword>
<evidence type="ECO:0000313" key="3">
    <source>
        <dbReference type="Proteomes" id="UP000610760"/>
    </source>
</evidence>
<dbReference type="Proteomes" id="UP000610760">
    <property type="component" value="Unassembled WGS sequence"/>
</dbReference>
<sequence length="96" mass="10834">MKRKKSKVNRIVNVAIVAMCCYLAGSCVVLFMDQAALKSKTEAVNQQCEEQKILNDEMQGLIDQGSDKEFIVKMAREKLGLIFPDERVFFNTSGNQ</sequence>
<comment type="caution">
    <text evidence="2">The sequence shown here is derived from an EMBL/GenBank/DDBJ whole genome shotgun (WGS) entry which is preliminary data.</text>
</comment>
<dbReference type="EMBL" id="JACRSV010000001">
    <property type="protein sequence ID" value="MBC8559161.1"/>
    <property type="molecule type" value="Genomic_DNA"/>
</dbReference>
<dbReference type="Pfam" id="PF04977">
    <property type="entry name" value="DivIC"/>
    <property type="match status" value="1"/>
</dbReference>
<evidence type="ECO:0000313" key="2">
    <source>
        <dbReference type="EMBL" id="MBC8559161.1"/>
    </source>
</evidence>
<name>A0A926E0P4_9FIRM</name>
<keyword evidence="1" id="KW-0812">Transmembrane</keyword>
<dbReference type="PROSITE" id="PS51257">
    <property type="entry name" value="PROKAR_LIPOPROTEIN"/>
    <property type="match status" value="1"/>
</dbReference>
<evidence type="ECO:0000256" key="1">
    <source>
        <dbReference type="SAM" id="Phobius"/>
    </source>
</evidence>
<organism evidence="2 3">
    <name type="scientific">Fumia xinanensis</name>
    <dbReference type="NCBI Taxonomy" id="2763659"/>
    <lineage>
        <taxon>Bacteria</taxon>
        <taxon>Bacillati</taxon>
        <taxon>Bacillota</taxon>
        <taxon>Clostridia</taxon>
        <taxon>Eubacteriales</taxon>
        <taxon>Oscillospiraceae</taxon>
        <taxon>Fumia</taxon>
    </lineage>
</organism>
<gene>
    <name evidence="2" type="ORF">H8710_03660</name>
</gene>
<keyword evidence="3" id="KW-1185">Reference proteome</keyword>
<dbReference type="InterPro" id="IPR007060">
    <property type="entry name" value="FtsL/DivIC"/>
</dbReference>
<feature type="transmembrane region" description="Helical" evidence="1">
    <location>
        <begin position="12"/>
        <end position="32"/>
    </location>
</feature>
<dbReference type="AlphaFoldDB" id="A0A926E0P4"/>
<protein>
    <submittedName>
        <fullName evidence="2">Septum formation initiator family protein</fullName>
    </submittedName>
</protein>
<reference evidence="2" key="1">
    <citation type="submission" date="2020-08" db="EMBL/GenBank/DDBJ databases">
        <title>Genome public.</title>
        <authorList>
            <person name="Liu C."/>
            <person name="Sun Q."/>
        </authorList>
    </citation>
    <scope>NUCLEOTIDE SEQUENCE</scope>
    <source>
        <strain evidence="2">NSJ-33</strain>
    </source>
</reference>
<keyword evidence="1" id="KW-0472">Membrane</keyword>